<dbReference type="GO" id="GO:0000155">
    <property type="term" value="F:phosphorelay sensor kinase activity"/>
    <property type="evidence" value="ECO:0007669"/>
    <property type="project" value="InterPro"/>
</dbReference>
<dbReference type="InterPro" id="IPR003661">
    <property type="entry name" value="HisK_dim/P_dom"/>
</dbReference>
<keyword evidence="10" id="KW-0472">Membrane</keyword>
<protein>
    <recommendedName>
        <fullName evidence="2">histidine kinase</fullName>
        <ecNumber evidence="2">2.7.13.3</ecNumber>
    </recommendedName>
</protein>
<evidence type="ECO:0000256" key="5">
    <source>
        <dbReference type="ARBA" id="ARBA00022741"/>
    </source>
</evidence>
<dbReference type="KEGG" id="schk:GII14_07905"/>
<dbReference type="InterPro" id="IPR004358">
    <property type="entry name" value="Sig_transdc_His_kin-like_C"/>
</dbReference>
<dbReference type="Pfam" id="PF00497">
    <property type="entry name" value="SBP_bac_3"/>
    <property type="match status" value="1"/>
</dbReference>
<dbReference type="SMART" id="SM00062">
    <property type="entry name" value="PBPb"/>
    <property type="match status" value="1"/>
</dbReference>
<dbReference type="GO" id="GO:0005524">
    <property type="term" value="F:ATP binding"/>
    <property type="evidence" value="ECO:0007669"/>
    <property type="project" value="UniProtKB-KW"/>
</dbReference>
<evidence type="ECO:0000256" key="10">
    <source>
        <dbReference type="SAM" id="Phobius"/>
    </source>
</evidence>
<evidence type="ECO:0000256" key="9">
    <source>
        <dbReference type="SAM" id="Coils"/>
    </source>
</evidence>
<evidence type="ECO:0000256" key="7">
    <source>
        <dbReference type="ARBA" id="ARBA00022840"/>
    </source>
</evidence>
<keyword evidence="4" id="KW-0808">Transferase</keyword>
<evidence type="ECO:0000313" key="13">
    <source>
        <dbReference type="Proteomes" id="UP000502117"/>
    </source>
</evidence>
<dbReference type="EMBL" id="CP045857">
    <property type="protein sequence ID" value="QIJ04098.1"/>
    <property type="molecule type" value="Genomic_DNA"/>
</dbReference>
<evidence type="ECO:0000256" key="6">
    <source>
        <dbReference type="ARBA" id="ARBA00022777"/>
    </source>
</evidence>
<dbReference type="InterPro" id="IPR001638">
    <property type="entry name" value="Solute-binding_3/MltF_N"/>
</dbReference>
<dbReference type="Gene3D" id="3.30.565.10">
    <property type="entry name" value="Histidine kinase-like ATPase, C-terminal domain"/>
    <property type="match status" value="1"/>
</dbReference>
<dbReference type="PRINTS" id="PR00344">
    <property type="entry name" value="BCTRLSENSOR"/>
</dbReference>
<dbReference type="InterPro" id="IPR005467">
    <property type="entry name" value="His_kinase_dom"/>
</dbReference>
<evidence type="ECO:0000259" key="11">
    <source>
        <dbReference type="PROSITE" id="PS50109"/>
    </source>
</evidence>
<feature type="coiled-coil region" evidence="9">
    <location>
        <begin position="304"/>
        <end position="331"/>
    </location>
</feature>
<dbReference type="SUPFAM" id="SSF47384">
    <property type="entry name" value="Homodimeric domain of signal transducing histidine kinase"/>
    <property type="match status" value="1"/>
</dbReference>
<keyword evidence="5" id="KW-0547">Nucleotide-binding</keyword>
<sequence length="672" mass="75123">MVIILVNDWQYLRTWGLGIGLLFAQVLTPSLAVQSAAENISTPQPAPQELTFNVHSNTPPFEWQNEAGEETGFNIELARQIAQKLQYDLTIKRQTLDKTLQSVTQKARQLAVIDVPAGANLDLNRALPLLPTYISAYNRRTEGNADSWLALKKKRVAVKQGSSMDMYLKANPQDFILVPVVTNEQGFEQLSAGKVDFVLAEFYCARRLLPLFPMTKTAGNPLLFSQFYLIMSDKDPVFAKAVTEVLKQRYHGGYFDDLLYKWVGFGKEKIELGQVRKDLFQGTLIAAIISSIGLLITLYISLVLRQKTKSLRQELLQRKRAEAEINRVSAQFHSVLDGLPYGVMLLDKQQQTLWQNGKYHWILKPDTLAQAHPKVDLTQLISSGFSGEDSQQVEFSLDHKRWKFSLHLISDNMLALFVEDFTESFELKQASELSTRLASLGELTTGIAHEINNPVGLITQSISLMQNIIDDLKRASLAASTQQLQQGLEELNFTSQSVQESAERIGSIIHDLKHFSRHGLSNVKPLALNQIVETALRLTHNNVKRLSLQLALAPDLPAIKGDELQLQLVLVNLIQNACLAMDKPEGLLTIETGVEAGQVYLKVIDNGCGMQPHIQSRIREPFFTTRREQGGTGLGLSTTNKILVEHGAQWLIHSQPNIGTEMKILLGMSNEA</sequence>
<dbReference type="EC" id="2.7.13.3" evidence="2"/>
<evidence type="ECO:0000313" key="12">
    <source>
        <dbReference type="EMBL" id="QIJ04098.1"/>
    </source>
</evidence>
<comment type="catalytic activity">
    <reaction evidence="1">
        <text>ATP + protein L-histidine = ADP + protein N-phospho-L-histidine.</text>
        <dbReference type="EC" id="2.7.13.3"/>
    </reaction>
</comment>
<dbReference type="Gene3D" id="3.40.190.10">
    <property type="entry name" value="Periplasmic binding protein-like II"/>
    <property type="match status" value="2"/>
</dbReference>
<dbReference type="CDD" id="cd00082">
    <property type="entry name" value="HisKA"/>
    <property type="match status" value="1"/>
</dbReference>
<keyword evidence="6" id="KW-0418">Kinase</keyword>
<dbReference type="Proteomes" id="UP000502117">
    <property type="component" value="Chromosome"/>
</dbReference>
<dbReference type="AlphaFoldDB" id="A0A6G7LQM8"/>
<dbReference type="InterPro" id="IPR003594">
    <property type="entry name" value="HATPase_dom"/>
</dbReference>
<dbReference type="InterPro" id="IPR036890">
    <property type="entry name" value="HATPase_C_sf"/>
</dbReference>
<keyword evidence="10" id="KW-1133">Transmembrane helix</keyword>
<dbReference type="PANTHER" id="PTHR43065:SF10">
    <property type="entry name" value="PEROXIDE STRESS-ACTIVATED HISTIDINE KINASE MAK3"/>
    <property type="match status" value="1"/>
</dbReference>
<evidence type="ECO:0000256" key="2">
    <source>
        <dbReference type="ARBA" id="ARBA00012438"/>
    </source>
</evidence>
<dbReference type="Pfam" id="PF02518">
    <property type="entry name" value="HATPase_c"/>
    <property type="match status" value="1"/>
</dbReference>
<organism evidence="12 13">
    <name type="scientific">Shewanella chilikensis</name>
    <dbReference type="NCBI Taxonomy" id="558541"/>
    <lineage>
        <taxon>Bacteria</taxon>
        <taxon>Pseudomonadati</taxon>
        <taxon>Pseudomonadota</taxon>
        <taxon>Gammaproteobacteria</taxon>
        <taxon>Alteromonadales</taxon>
        <taxon>Shewanellaceae</taxon>
        <taxon>Shewanella</taxon>
    </lineage>
</organism>
<keyword evidence="3" id="KW-0597">Phosphoprotein</keyword>
<gene>
    <name evidence="12" type="ORF">GII14_07905</name>
</gene>
<name>A0A6G7LQM8_9GAMM</name>
<dbReference type="PROSITE" id="PS50109">
    <property type="entry name" value="HIS_KIN"/>
    <property type="match status" value="1"/>
</dbReference>
<keyword evidence="10" id="KW-0812">Transmembrane</keyword>
<evidence type="ECO:0000256" key="1">
    <source>
        <dbReference type="ARBA" id="ARBA00000085"/>
    </source>
</evidence>
<evidence type="ECO:0000256" key="8">
    <source>
        <dbReference type="ARBA" id="ARBA00023012"/>
    </source>
</evidence>
<accession>A0A6G7LQM8</accession>
<dbReference type="SUPFAM" id="SSF55874">
    <property type="entry name" value="ATPase domain of HSP90 chaperone/DNA topoisomerase II/histidine kinase"/>
    <property type="match status" value="1"/>
</dbReference>
<feature type="domain" description="Histidine kinase" evidence="11">
    <location>
        <begin position="446"/>
        <end position="670"/>
    </location>
</feature>
<proteinExistence type="predicted"/>
<keyword evidence="9" id="KW-0175">Coiled coil</keyword>
<keyword evidence="7" id="KW-0067">ATP-binding</keyword>
<dbReference type="SMART" id="SM00387">
    <property type="entry name" value="HATPase_c"/>
    <property type="match status" value="1"/>
</dbReference>
<evidence type="ECO:0000256" key="4">
    <source>
        <dbReference type="ARBA" id="ARBA00022679"/>
    </source>
</evidence>
<feature type="transmembrane region" description="Helical" evidence="10">
    <location>
        <begin position="284"/>
        <end position="304"/>
    </location>
</feature>
<keyword evidence="8" id="KW-0902">Two-component regulatory system</keyword>
<evidence type="ECO:0000256" key="3">
    <source>
        <dbReference type="ARBA" id="ARBA00022553"/>
    </source>
</evidence>
<reference evidence="12 13" key="1">
    <citation type="submission" date="2019-11" db="EMBL/GenBank/DDBJ databases">
        <title>Complete Genome Sequence of Shewanella chilikensis Strain DC57, Isolated from Corroded Seal Rings at a floating production facility in Australia.</title>
        <authorList>
            <person name="Salgar-Chaparro S.J."/>
            <person name="Castillo-Villamizar G.A."/>
            <person name="Poehlein A."/>
            <person name="Daniel R."/>
            <person name="Machuca L."/>
        </authorList>
    </citation>
    <scope>NUCLEOTIDE SEQUENCE [LARGE SCALE GENOMIC DNA]</scope>
    <source>
        <strain evidence="12 13">DC57</strain>
    </source>
</reference>
<dbReference type="SUPFAM" id="SSF53850">
    <property type="entry name" value="Periplasmic binding protein-like II"/>
    <property type="match status" value="1"/>
</dbReference>
<dbReference type="InterPro" id="IPR036097">
    <property type="entry name" value="HisK_dim/P_sf"/>
</dbReference>
<dbReference type="Gene3D" id="1.10.287.130">
    <property type="match status" value="1"/>
</dbReference>
<dbReference type="PANTHER" id="PTHR43065">
    <property type="entry name" value="SENSOR HISTIDINE KINASE"/>
    <property type="match status" value="1"/>
</dbReference>